<reference evidence="2 3" key="1">
    <citation type="submission" date="2019-06" db="EMBL/GenBank/DDBJ databases">
        <title>Whole genome shotgun sequence of Pseudonocardia hydrocarbonoxydans NBRC 14498.</title>
        <authorList>
            <person name="Hosoyama A."/>
            <person name="Uohara A."/>
            <person name="Ohji S."/>
            <person name="Ichikawa N."/>
        </authorList>
    </citation>
    <scope>NUCLEOTIDE SEQUENCE [LARGE SCALE GENOMIC DNA]</scope>
    <source>
        <strain evidence="2 3">NBRC 14498</strain>
    </source>
</reference>
<organism evidence="2 3">
    <name type="scientific">Pseudonocardia hydrocarbonoxydans</name>
    <dbReference type="NCBI Taxonomy" id="76726"/>
    <lineage>
        <taxon>Bacteria</taxon>
        <taxon>Bacillati</taxon>
        <taxon>Actinomycetota</taxon>
        <taxon>Actinomycetes</taxon>
        <taxon>Pseudonocardiales</taxon>
        <taxon>Pseudonocardiaceae</taxon>
        <taxon>Pseudonocardia</taxon>
    </lineage>
</organism>
<proteinExistence type="predicted"/>
<name>A0A4Y3WZ50_9PSEU</name>
<protein>
    <submittedName>
        <fullName evidence="2">Uncharacterized protein</fullName>
    </submittedName>
</protein>
<comment type="caution">
    <text evidence="2">The sequence shown here is derived from an EMBL/GenBank/DDBJ whole genome shotgun (WGS) entry which is preliminary data.</text>
</comment>
<gene>
    <name evidence="2" type="ORF">PHY01_50090</name>
</gene>
<dbReference type="RefSeq" id="WP_141282477.1">
    <property type="nucleotide sequence ID" value="NZ_BAAARZ010000098.1"/>
</dbReference>
<feature type="transmembrane region" description="Helical" evidence="1">
    <location>
        <begin position="60"/>
        <end position="82"/>
    </location>
</feature>
<accession>A0A4Y3WZ50</accession>
<dbReference type="AlphaFoldDB" id="A0A4Y3WZ50"/>
<keyword evidence="1" id="KW-0812">Transmembrane</keyword>
<keyword evidence="3" id="KW-1185">Reference proteome</keyword>
<dbReference type="Proteomes" id="UP000320338">
    <property type="component" value="Unassembled WGS sequence"/>
</dbReference>
<dbReference type="EMBL" id="BJNG01000054">
    <property type="protein sequence ID" value="GEC22726.1"/>
    <property type="molecule type" value="Genomic_DNA"/>
</dbReference>
<evidence type="ECO:0000313" key="2">
    <source>
        <dbReference type="EMBL" id="GEC22726.1"/>
    </source>
</evidence>
<keyword evidence="1" id="KW-0472">Membrane</keyword>
<evidence type="ECO:0000256" key="1">
    <source>
        <dbReference type="SAM" id="Phobius"/>
    </source>
</evidence>
<keyword evidence="1" id="KW-1133">Transmembrane helix</keyword>
<sequence length="171" mass="16648">MTGVGPTVRASALALISALLTVAGHAAGGGSLPDLGLLVVLVPLLCGALVTVADRATGLAGLVGTLAAGQFVLHHLLVLLHPAHAAGPAVLGPAAMWVMHGAATLVLAGALRYADAAVAAVRAFLVPPRRPAPAPAFRPLAAPVPAGPATGLRLAGALAAARLRRGPPVGC</sequence>
<feature type="transmembrane region" description="Helical" evidence="1">
    <location>
        <begin position="94"/>
        <end position="114"/>
    </location>
</feature>
<feature type="transmembrane region" description="Helical" evidence="1">
    <location>
        <begin position="36"/>
        <end position="53"/>
    </location>
</feature>
<evidence type="ECO:0000313" key="3">
    <source>
        <dbReference type="Proteomes" id="UP000320338"/>
    </source>
</evidence>